<protein>
    <submittedName>
        <fullName evidence="2">Uncharacterized protein</fullName>
    </submittedName>
</protein>
<dbReference type="AlphaFoldDB" id="A0AAU7W734"/>
<sequence>MADTFHETPRVTPCAPQNKPRPARKRRPVGWVDHHIVGTLPGCTAHFQNPSTGYATNYGIGSGDGRGGGGWWINEFVPADEVAYGNGNEHLNEVAISVEHENDLRLGIAGKPRPEVHELSARFMAACAVRFDWRIKGKVQLVLRDFPNHDFYGKRVPGFGTEFNVIGHSAVALKDCPRDLDMQWKVNRANQILADGEAPIIEEVFGMAGRMYFARVRKEGESLVDDGEWMIAGVDIPPHPLGSTAPDATPEQRLYALQDGYRVTTDKVQALIWARQYSFSPAKTLSVQLPREQYVAQQEFARRDAAEWRQGIRNAVK</sequence>
<evidence type="ECO:0000313" key="2">
    <source>
        <dbReference type="EMBL" id="XBX81247.1"/>
    </source>
</evidence>
<dbReference type="GO" id="GO:0008745">
    <property type="term" value="F:N-acetylmuramoyl-L-alanine amidase activity"/>
    <property type="evidence" value="ECO:0007669"/>
    <property type="project" value="InterPro"/>
</dbReference>
<dbReference type="Gene3D" id="3.40.80.10">
    <property type="entry name" value="Peptidoglycan recognition protein-like"/>
    <property type="match status" value="1"/>
</dbReference>
<name>A0AAU7W734_9MICO</name>
<organism evidence="2">
    <name type="scientific">Agromyces sp. G08B096</name>
    <dbReference type="NCBI Taxonomy" id="3156399"/>
    <lineage>
        <taxon>Bacteria</taxon>
        <taxon>Bacillati</taxon>
        <taxon>Actinomycetota</taxon>
        <taxon>Actinomycetes</taxon>
        <taxon>Micrococcales</taxon>
        <taxon>Microbacteriaceae</taxon>
        <taxon>Agromyces</taxon>
    </lineage>
</organism>
<dbReference type="InterPro" id="IPR036505">
    <property type="entry name" value="Amidase/PGRP_sf"/>
</dbReference>
<gene>
    <name evidence="2" type="ORF">ABIQ69_11570</name>
</gene>
<dbReference type="SUPFAM" id="SSF55846">
    <property type="entry name" value="N-acetylmuramoyl-L-alanine amidase-like"/>
    <property type="match status" value="1"/>
</dbReference>
<reference evidence="2" key="1">
    <citation type="submission" date="2024-05" db="EMBL/GenBank/DDBJ databases">
        <authorList>
            <person name="Yu L."/>
        </authorList>
    </citation>
    <scope>NUCLEOTIDE SEQUENCE</scope>
    <source>
        <strain evidence="2">G08B096</strain>
    </source>
</reference>
<accession>A0AAU7W734</accession>
<dbReference type="EMBL" id="CP158374">
    <property type="protein sequence ID" value="XBX81247.1"/>
    <property type="molecule type" value="Genomic_DNA"/>
</dbReference>
<dbReference type="GO" id="GO:0009253">
    <property type="term" value="P:peptidoglycan catabolic process"/>
    <property type="evidence" value="ECO:0007669"/>
    <property type="project" value="InterPro"/>
</dbReference>
<evidence type="ECO:0000256" key="1">
    <source>
        <dbReference type="SAM" id="MobiDB-lite"/>
    </source>
</evidence>
<proteinExistence type="predicted"/>
<feature type="region of interest" description="Disordered" evidence="1">
    <location>
        <begin position="1"/>
        <end position="27"/>
    </location>
</feature>
<dbReference type="RefSeq" id="WP_350347269.1">
    <property type="nucleotide sequence ID" value="NZ_CP158374.1"/>
</dbReference>